<dbReference type="EMBL" id="CP028519">
    <property type="protein sequence ID" value="AVY93694.1"/>
    <property type="molecule type" value="Genomic_DNA"/>
</dbReference>
<dbReference type="CDD" id="cd00156">
    <property type="entry name" value="REC"/>
    <property type="match status" value="1"/>
</dbReference>
<feature type="domain" description="GGDEF" evidence="5">
    <location>
        <begin position="375"/>
        <end position="491"/>
    </location>
</feature>
<gene>
    <name evidence="6" type="ORF">DAI18_06270</name>
</gene>
<dbReference type="STRING" id="1122240.GCA_000620105_01299"/>
<dbReference type="AlphaFoldDB" id="A0A2S0P8G1"/>
<dbReference type="Gene3D" id="3.30.70.270">
    <property type="match status" value="1"/>
</dbReference>
<dbReference type="Proteomes" id="UP000244173">
    <property type="component" value="Chromosome"/>
</dbReference>
<evidence type="ECO:0000256" key="1">
    <source>
        <dbReference type="ARBA" id="ARBA00012528"/>
    </source>
</evidence>
<dbReference type="SUPFAM" id="SSF55073">
    <property type="entry name" value="Nucleotide cyclase"/>
    <property type="match status" value="1"/>
</dbReference>
<dbReference type="InterPro" id="IPR000160">
    <property type="entry name" value="GGDEF_dom"/>
</dbReference>
<dbReference type="SUPFAM" id="SSF52172">
    <property type="entry name" value="CheY-like"/>
    <property type="match status" value="2"/>
</dbReference>
<dbReference type="PROSITE" id="PS50110">
    <property type="entry name" value="RESPONSE_REGULATORY"/>
    <property type="match status" value="1"/>
</dbReference>
<dbReference type="PROSITE" id="PS50887">
    <property type="entry name" value="GGDEF"/>
    <property type="match status" value="1"/>
</dbReference>
<dbReference type="GO" id="GO:0000160">
    <property type="term" value="P:phosphorelay signal transduction system"/>
    <property type="evidence" value="ECO:0007669"/>
    <property type="project" value="InterPro"/>
</dbReference>
<dbReference type="SMART" id="SM00267">
    <property type="entry name" value="GGDEF"/>
    <property type="match status" value="1"/>
</dbReference>
<comment type="catalytic activity">
    <reaction evidence="2">
        <text>2 GTP = 3',3'-c-di-GMP + 2 diphosphate</text>
        <dbReference type="Rhea" id="RHEA:24898"/>
        <dbReference type="ChEBI" id="CHEBI:33019"/>
        <dbReference type="ChEBI" id="CHEBI:37565"/>
        <dbReference type="ChEBI" id="CHEBI:58805"/>
        <dbReference type="EC" id="2.7.7.65"/>
    </reaction>
</comment>
<evidence type="ECO:0000313" key="7">
    <source>
        <dbReference type="Proteomes" id="UP000244173"/>
    </source>
</evidence>
<evidence type="ECO:0000256" key="2">
    <source>
        <dbReference type="ARBA" id="ARBA00034247"/>
    </source>
</evidence>
<evidence type="ECO:0000256" key="3">
    <source>
        <dbReference type="PROSITE-ProRule" id="PRU00169"/>
    </source>
</evidence>
<dbReference type="Gene3D" id="3.40.50.2300">
    <property type="match status" value="2"/>
</dbReference>
<dbReference type="PANTHER" id="PTHR45138:SF9">
    <property type="entry name" value="DIGUANYLATE CYCLASE DGCM-RELATED"/>
    <property type="match status" value="1"/>
</dbReference>
<dbReference type="InterPro" id="IPR011006">
    <property type="entry name" value="CheY-like_superfamily"/>
</dbReference>
<dbReference type="GO" id="GO:0005886">
    <property type="term" value="C:plasma membrane"/>
    <property type="evidence" value="ECO:0007669"/>
    <property type="project" value="TreeGrafter"/>
</dbReference>
<feature type="domain" description="Response regulatory" evidence="4">
    <location>
        <begin position="220"/>
        <end position="335"/>
    </location>
</feature>
<dbReference type="InterPro" id="IPR001789">
    <property type="entry name" value="Sig_transdc_resp-reg_receiver"/>
</dbReference>
<dbReference type="PANTHER" id="PTHR45138">
    <property type="entry name" value="REGULATORY COMPONENTS OF SENSORY TRANSDUCTION SYSTEM"/>
    <property type="match status" value="1"/>
</dbReference>
<dbReference type="NCBIfam" id="TIGR00254">
    <property type="entry name" value="GGDEF"/>
    <property type="match status" value="1"/>
</dbReference>
<dbReference type="InterPro" id="IPR043128">
    <property type="entry name" value="Rev_trsase/Diguanyl_cyclase"/>
</dbReference>
<dbReference type="Pfam" id="PF00072">
    <property type="entry name" value="Response_reg"/>
    <property type="match status" value="1"/>
</dbReference>
<evidence type="ECO:0000259" key="4">
    <source>
        <dbReference type="PROSITE" id="PS50110"/>
    </source>
</evidence>
<name>A0A2S0P8G1_9NEIS</name>
<accession>A0A2S0P8G1</accession>
<proteinExistence type="predicted"/>
<dbReference type="InterPro" id="IPR029787">
    <property type="entry name" value="Nucleotide_cyclase"/>
</dbReference>
<keyword evidence="7" id="KW-1185">Reference proteome</keyword>
<dbReference type="EC" id="2.7.7.65" evidence="1"/>
<dbReference type="GO" id="GO:1902201">
    <property type="term" value="P:negative regulation of bacterial-type flagellum-dependent cell motility"/>
    <property type="evidence" value="ECO:0007669"/>
    <property type="project" value="TreeGrafter"/>
</dbReference>
<reference evidence="6 7" key="1">
    <citation type="submission" date="2018-04" db="EMBL/GenBank/DDBJ databases">
        <title>Denitrifier Microvirgula.</title>
        <authorList>
            <person name="Anderson E."/>
            <person name="Jang J."/>
            <person name="Ishii S."/>
        </authorList>
    </citation>
    <scope>NUCLEOTIDE SEQUENCE [LARGE SCALE GENOMIC DNA]</scope>
    <source>
        <strain evidence="6 7">BE2.4</strain>
    </source>
</reference>
<dbReference type="SMART" id="SM00448">
    <property type="entry name" value="REC"/>
    <property type="match status" value="1"/>
</dbReference>
<evidence type="ECO:0000259" key="5">
    <source>
        <dbReference type="PROSITE" id="PS50887"/>
    </source>
</evidence>
<protein>
    <recommendedName>
        <fullName evidence="1">diguanylate cyclase</fullName>
        <ecNumber evidence="1">2.7.7.65</ecNumber>
    </recommendedName>
</protein>
<dbReference type="GO" id="GO:0052621">
    <property type="term" value="F:diguanylate cyclase activity"/>
    <property type="evidence" value="ECO:0007669"/>
    <property type="project" value="UniProtKB-EC"/>
</dbReference>
<dbReference type="InterPro" id="IPR050469">
    <property type="entry name" value="Diguanylate_Cyclase"/>
</dbReference>
<comment type="caution">
    <text evidence="3">Lacks conserved residue(s) required for the propagation of feature annotation.</text>
</comment>
<evidence type="ECO:0000313" key="6">
    <source>
        <dbReference type="EMBL" id="AVY93694.1"/>
    </source>
</evidence>
<dbReference type="KEGG" id="maer:DAI18_06270"/>
<dbReference type="GO" id="GO:0043709">
    <property type="term" value="P:cell adhesion involved in single-species biofilm formation"/>
    <property type="evidence" value="ECO:0007669"/>
    <property type="project" value="TreeGrafter"/>
</dbReference>
<dbReference type="CDD" id="cd01949">
    <property type="entry name" value="GGDEF"/>
    <property type="match status" value="1"/>
</dbReference>
<organism evidence="6 7">
    <name type="scientific">Microvirgula aerodenitrificans</name>
    <dbReference type="NCBI Taxonomy" id="57480"/>
    <lineage>
        <taxon>Bacteria</taxon>
        <taxon>Pseudomonadati</taxon>
        <taxon>Pseudomonadota</taxon>
        <taxon>Betaproteobacteria</taxon>
        <taxon>Neisseriales</taxon>
        <taxon>Aquaspirillaceae</taxon>
        <taxon>Microvirgula</taxon>
    </lineage>
</organism>
<dbReference type="Pfam" id="PF00990">
    <property type="entry name" value="GGDEF"/>
    <property type="match status" value="1"/>
</dbReference>
<sequence length="491" mass="52956">MTDIERGLALLGRGWDTPLAAHLAYLALNLKCQAERDGEDELVAAAQTLAHSLHDAVREARQTGHPPADLTQALAARLARLKASRKLASPPPGLPVVHGGILLLAGPGDDVAALEQSLARYGVTLSVHPDPDALIAALDTFQPAALALVRTDSRHDAAMSALARTRLAHIPFVVLSPESDFASRIAAVRLGASVFLPWPVGHDELLTALAVPLADSQPLRVLVIDPQVDLVHWYADALTAAGIEVLLASSGAEGYDSMLRNHPDVLLVNRILPDCDGLDFARVVRQTCPVPPMPVLMLASEALQPQRRLSDESIEYWLARPVATDELLVAVQRAGRRRRLQLGLSQRDALTGALTVQALCERLDEELSRVARSAQPLVLALVDLNGFSSFNRRRGYAAGDRVLATWARFLRKRLRRNDLIGRVDGDAFVLVLPDTGLEAAQALLDSLSLAFSELALGDGDAAERLSFSMRLCEADPRLPAAEQLTTLETDV</sequence>